<keyword evidence="2 5" id="KW-0812">Transmembrane</keyword>
<protein>
    <submittedName>
        <fullName evidence="7">MFS transporter</fullName>
    </submittedName>
</protein>
<evidence type="ECO:0000256" key="2">
    <source>
        <dbReference type="ARBA" id="ARBA00022692"/>
    </source>
</evidence>
<proteinExistence type="predicted"/>
<sequence>MTDLRKTLEEGAMSRFQWVAVAICVMLVMLDGFDVLVMAFTASSVAGEWKLNGAQLGLLFSAGLFGMAAGSLFVAPLADRVGRQPVIVLCLVVIAVGMLLSAMAQSHVQLVGLRGLTGVGIGGMLASVGIITAEYSSLKWRSTCVALQATGYPIGATLGGLAAAWLLQHYGWRSVFTFGGLATAVMIPVVLWRLPESVDFLIARRPKGALEKLNRIVALMERPLLAQLPERAAGGAAAQGNAVAGLFKNGLARPTLMLWGAFFLLMFSVYFSLSWTPKLLVQAGLSAQQGVTGGVLINLGGIVGGSLFGALAVRMRLAHITVGAFLVYAVFTALFGAVSGALGLAFAVAFGMGVFLFASMAGLYAFAPVTYPAAVRATGLGWAIGIGRIGAIVAPLTAGMLLDGGWQPASLYYAYALPLVAGALAVLAMGTGRNLPGHSRGSAAAAH</sequence>
<feature type="transmembrane region" description="Helical" evidence="5">
    <location>
        <begin position="295"/>
        <end position="313"/>
    </location>
</feature>
<keyword evidence="4 5" id="KW-0472">Membrane</keyword>
<comment type="subcellular location">
    <subcellularLocation>
        <location evidence="1">Membrane</location>
        <topology evidence="1">Multi-pass membrane protein</topology>
    </subcellularLocation>
</comment>
<feature type="transmembrane region" description="Helical" evidence="5">
    <location>
        <begin position="111"/>
        <end position="133"/>
    </location>
</feature>
<organism evidence="7 8">
    <name type="scientific">Azohydromonas lata</name>
    <dbReference type="NCBI Taxonomy" id="45677"/>
    <lineage>
        <taxon>Bacteria</taxon>
        <taxon>Pseudomonadati</taxon>
        <taxon>Pseudomonadota</taxon>
        <taxon>Betaproteobacteria</taxon>
        <taxon>Burkholderiales</taxon>
        <taxon>Sphaerotilaceae</taxon>
        <taxon>Azohydromonas</taxon>
    </lineage>
</organism>
<reference evidence="7 8" key="1">
    <citation type="submission" date="2023-11" db="EMBL/GenBank/DDBJ databases">
        <title>Draft genome of Azohydromonas lata strain H1 (DSM1123), a polyhydroxyalkanoate producer.</title>
        <authorList>
            <person name="Traversa D."/>
            <person name="D'Addabbo P."/>
            <person name="Pazzani C."/>
            <person name="Manzari C."/>
            <person name="Chiara M."/>
            <person name="Scrascia M."/>
        </authorList>
    </citation>
    <scope>NUCLEOTIDE SEQUENCE [LARGE SCALE GENOMIC DNA]</scope>
    <source>
        <strain evidence="7 8">H1</strain>
    </source>
</reference>
<dbReference type="InterPro" id="IPR011701">
    <property type="entry name" value="MFS"/>
</dbReference>
<dbReference type="PROSITE" id="PS50850">
    <property type="entry name" value="MFS"/>
    <property type="match status" value="1"/>
</dbReference>
<evidence type="ECO:0000256" key="1">
    <source>
        <dbReference type="ARBA" id="ARBA00004141"/>
    </source>
</evidence>
<dbReference type="PROSITE" id="PS00217">
    <property type="entry name" value="SUGAR_TRANSPORT_2"/>
    <property type="match status" value="1"/>
</dbReference>
<feature type="transmembrane region" description="Helical" evidence="5">
    <location>
        <begin position="320"/>
        <end position="338"/>
    </location>
</feature>
<feature type="transmembrane region" description="Helical" evidence="5">
    <location>
        <begin position="20"/>
        <end position="42"/>
    </location>
</feature>
<keyword evidence="3 5" id="KW-1133">Transmembrane helix</keyword>
<evidence type="ECO:0000256" key="4">
    <source>
        <dbReference type="ARBA" id="ARBA00023136"/>
    </source>
</evidence>
<dbReference type="InterPro" id="IPR005829">
    <property type="entry name" value="Sugar_transporter_CS"/>
</dbReference>
<dbReference type="RefSeq" id="WP_066340609.1">
    <property type="nucleotide sequence ID" value="NZ_JAXOJX010000069.1"/>
</dbReference>
<dbReference type="InterPro" id="IPR020846">
    <property type="entry name" value="MFS_dom"/>
</dbReference>
<dbReference type="PANTHER" id="PTHR23508:SF10">
    <property type="entry name" value="CARBOXYLIC ACID TRANSPORTER PROTEIN HOMOLOG"/>
    <property type="match status" value="1"/>
</dbReference>
<dbReference type="CDD" id="cd17365">
    <property type="entry name" value="MFS_PcaK_like"/>
    <property type="match status" value="1"/>
</dbReference>
<evidence type="ECO:0000259" key="6">
    <source>
        <dbReference type="PROSITE" id="PS50850"/>
    </source>
</evidence>
<name>A0ABU5INI8_9BURK</name>
<evidence type="ECO:0000256" key="5">
    <source>
        <dbReference type="SAM" id="Phobius"/>
    </source>
</evidence>
<feature type="transmembrane region" description="Helical" evidence="5">
    <location>
        <begin position="256"/>
        <end position="275"/>
    </location>
</feature>
<feature type="transmembrane region" description="Helical" evidence="5">
    <location>
        <begin position="412"/>
        <end position="430"/>
    </location>
</feature>
<evidence type="ECO:0000256" key="3">
    <source>
        <dbReference type="ARBA" id="ARBA00022989"/>
    </source>
</evidence>
<dbReference type="Pfam" id="PF07690">
    <property type="entry name" value="MFS_1"/>
    <property type="match status" value="1"/>
</dbReference>
<comment type="caution">
    <text evidence="7">The sequence shown here is derived from an EMBL/GenBank/DDBJ whole genome shotgun (WGS) entry which is preliminary data.</text>
</comment>
<keyword evidence="8" id="KW-1185">Reference proteome</keyword>
<feature type="domain" description="Major facilitator superfamily (MFS) profile" evidence="6">
    <location>
        <begin position="20"/>
        <end position="434"/>
    </location>
</feature>
<feature type="transmembrane region" description="Helical" evidence="5">
    <location>
        <begin position="379"/>
        <end position="400"/>
    </location>
</feature>
<dbReference type="SUPFAM" id="SSF103473">
    <property type="entry name" value="MFS general substrate transporter"/>
    <property type="match status" value="1"/>
</dbReference>
<dbReference type="Gene3D" id="1.20.1250.20">
    <property type="entry name" value="MFS general substrate transporter like domains"/>
    <property type="match status" value="1"/>
</dbReference>
<dbReference type="PANTHER" id="PTHR23508">
    <property type="entry name" value="CARBOXYLIC ACID TRANSPORTER PROTEIN HOMOLOG"/>
    <property type="match status" value="1"/>
</dbReference>
<dbReference type="Proteomes" id="UP001293718">
    <property type="component" value="Unassembled WGS sequence"/>
</dbReference>
<evidence type="ECO:0000313" key="7">
    <source>
        <dbReference type="EMBL" id="MDZ5460450.1"/>
    </source>
</evidence>
<feature type="transmembrane region" description="Helical" evidence="5">
    <location>
        <begin position="54"/>
        <end position="74"/>
    </location>
</feature>
<feature type="transmembrane region" description="Helical" evidence="5">
    <location>
        <begin position="86"/>
        <end position="105"/>
    </location>
</feature>
<feature type="transmembrane region" description="Helical" evidence="5">
    <location>
        <begin position="344"/>
        <end position="367"/>
    </location>
</feature>
<dbReference type="InterPro" id="IPR036259">
    <property type="entry name" value="MFS_trans_sf"/>
</dbReference>
<feature type="transmembrane region" description="Helical" evidence="5">
    <location>
        <begin position="145"/>
        <end position="166"/>
    </location>
</feature>
<gene>
    <name evidence="7" type="ORF">SM757_28105</name>
</gene>
<feature type="transmembrane region" description="Helical" evidence="5">
    <location>
        <begin position="172"/>
        <end position="194"/>
    </location>
</feature>
<dbReference type="EMBL" id="JAXOJX010000069">
    <property type="protein sequence ID" value="MDZ5460450.1"/>
    <property type="molecule type" value="Genomic_DNA"/>
</dbReference>
<evidence type="ECO:0000313" key="8">
    <source>
        <dbReference type="Proteomes" id="UP001293718"/>
    </source>
</evidence>
<accession>A0ABU5INI8</accession>